<dbReference type="InterPro" id="IPR015422">
    <property type="entry name" value="PyrdxlP-dep_Trfase_small"/>
</dbReference>
<feature type="binding site" evidence="5">
    <location>
        <position position="321"/>
    </location>
    <ligand>
        <name>N(2)-acetyl-L-ornithine</name>
        <dbReference type="ChEBI" id="CHEBI:57805"/>
    </ligand>
</feature>
<comment type="subunit">
    <text evidence="5">Homodimer.</text>
</comment>
<comment type="subcellular location">
    <subcellularLocation>
        <location evidence="5">Cytoplasm</location>
    </subcellularLocation>
</comment>
<keyword evidence="5" id="KW-0963">Cytoplasm</keyword>
<dbReference type="InterPro" id="IPR050103">
    <property type="entry name" value="Class-III_PLP-dep_AT"/>
</dbReference>
<keyword evidence="7" id="KW-1185">Reference proteome</keyword>
<evidence type="ECO:0000313" key="7">
    <source>
        <dbReference type="Proteomes" id="UP000604241"/>
    </source>
</evidence>
<evidence type="ECO:0000256" key="3">
    <source>
        <dbReference type="ARBA" id="ARBA00022679"/>
    </source>
</evidence>
<dbReference type="PROSITE" id="PS00600">
    <property type="entry name" value="AA_TRANSFER_CLASS_3"/>
    <property type="match status" value="1"/>
</dbReference>
<evidence type="ECO:0000256" key="5">
    <source>
        <dbReference type="HAMAP-Rule" id="MF_01107"/>
    </source>
</evidence>
<keyword evidence="3 5" id="KW-0808">Transferase</keyword>
<feature type="binding site" evidence="5">
    <location>
        <position position="322"/>
    </location>
    <ligand>
        <name>pyridoxal 5'-phosphate</name>
        <dbReference type="ChEBI" id="CHEBI:597326"/>
    </ligand>
</feature>
<evidence type="ECO:0000256" key="4">
    <source>
        <dbReference type="ARBA" id="ARBA00022898"/>
    </source>
</evidence>
<dbReference type="RefSeq" id="WP_191784111.1">
    <property type="nucleotide sequence ID" value="NZ_JACSQV010000013.1"/>
</dbReference>
<feature type="modified residue" description="N6-(pyridoxal phosphate)lysine" evidence="5">
    <location>
        <position position="292"/>
    </location>
</feature>
<dbReference type="InterPro" id="IPR005814">
    <property type="entry name" value="Aminotrans_3"/>
</dbReference>
<dbReference type="PANTHER" id="PTHR11986">
    <property type="entry name" value="AMINOTRANSFERASE CLASS III"/>
    <property type="match status" value="1"/>
</dbReference>
<comment type="caution">
    <text evidence="6">The sequence shown here is derived from an EMBL/GenBank/DDBJ whole genome shotgun (WGS) entry which is preliminary data.</text>
</comment>
<dbReference type="InterPro" id="IPR015424">
    <property type="entry name" value="PyrdxlP-dep_Trfase"/>
</dbReference>
<dbReference type="HAMAP" id="MF_01107">
    <property type="entry name" value="ArgD_aminotrans_3"/>
    <property type="match status" value="1"/>
</dbReference>
<name>A0ABR8QGA3_9CELL</name>
<feature type="binding site" evidence="5">
    <location>
        <begin position="259"/>
        <end position="262"/>
    </location>
    <ligand>
        <name>pyridoxal 5'-phosphate</name>
        <dbReference type="ChEBI" id="CHEBI:597326"/>
    </ligand>
</feature>
<dbReference type="Gene3D" id="3.40.640.10">
    <property type="entry name" value="Type I PLP-dependent aspartate aminotransferase-like (Major domain)"/>
    <property type="match status" value="1"/>
</dbReference>
<proteinExistence type="inferred from homology"/>
<keyword evidence="1 5" id="KW-0032">Aminotransferase</keyword>
<keyword evidence="4 5" id="KW-0663">Pyridoxal phosphate</keyword>
<dbReference type="GO" id="GO:0003992">
    <property type="term" value="F:N2-acetyl-L-ornithine:2-oxoglutarate 5-aminotransferase activity"/>
    <property type="evidence" value="ECO:0007669"/>
    <property type="project" value="UniProtKB-EC"/>
</dbReference>
<dbReference type="CDD" id="cd00610">
    <property type="entry name" value="OAT_like"/>
    <property type="match status" value="1"/>
</dbReference>
<keyword evidence="5" id="KW-0055">Arginine biosynthesis</keyword>
<evidence type="ECO:0000256" key="2">
    <source>
        <dbReference type="ARBA" id="ARBA00022605"/>
    </source>
</evidence>
<dbReference type="InterPro" id="IPR004636">
    <property type="entry name" value="AcOrn/SuccOrn_fam"/>
</dbReference>
<dbReference type="Pfam" id="PF00202">
    <property type="entry name" value="Aminotran_3"/>
    <property type="match status" value="1"/>
</dbReference>
<feature type="binding site" evidence="5">
    <location>
        <position position="174"/>
    </location>
    <ligand>
        <name>N(2)-acetyl-L-ornithine</name>
        <dbReference type="ChEBI" id="CHEBI:57805"/>
    </ligand>
</feature>
<dbReference type="EMBL" id="JACSQV010000013">
    <property type="protein sequence ID" value="MBD7919453.1"/>
    <property type="molecule type" value="Genomic_DNA"/>
</dbReference>
<comment type="miscellaneous">
    <text evidence="5">May also have succinyldiaminopimelate aminotransferase activity, thus carrying out the corresponding step in lysine biosynthesis.</text>
</comment>
<dbReference type="PANTHER" id="PTHR11986:SF79">
    <property type="entry name" value="ACETYLORNITHINE AMINOTRANSFERASE, MITOCHONDRIAL"/>
    <property type="match status" value="1"/>
</dbReference>
<sequence>MTTTPDQAVAAPAGGAARHRAVDTDEALPLPAAVGSVAQWTDRYTHAVMDTFGPPQRVLVRGEGPYVWDADGKRYLDLLGGIAVNSLGHAHPTLTAAVSAQLGTLGHISNFFSSPAQIALSERLLGLADAPEGSRVFLTSSGTEANEAALKLTRRHSAGSRPRVLALEGAFHGRSMGALSLTHKQAYREPFEPLPPGVEFLPFGDTDALRAAFEDDGDQVAALFVEPIQGEAGVRTLPPGYLALARELTTAHGALLVLDEVQSGMGRTGRWFAHQHPHIGGGIRPDVVTVAKGLGGGFPVGGLVALGPDVAALLGRGQHGTTFGGNPVASAAALATIGVIERDGLLAHVTALGERLRERLRSTGNPLVREVRGEGLLIAVELARPVAAQVAAHALDAGFVVNACTPGTLRLAPPFVLTDEQVQPFVDLVASLPAGLAPEETA</sequence>
<dbReference type="InterPro" id="IPR049704">
    <property type="entry name" value="Aminotrans_3_PPA_site"/>
</dbReference>
<dbReference type="EC" id="2.6.1.11" evidence="5"/>
<organism evidence="6 7">
    <name type="scientific">Cellulomonas avistercoris</name>
    <dbReference type="NCBI Taxonomy" id="2762242"/>
    <lineage>
        <taxon>Bacteria</taxon>
        <taxon>Bacillati</taxon>
        <taxon>Actinomycetota</taxon>
        <taxon>Actinomycetes</taxon>
        <taxon>Micrococcales</taxon>
        <taxon>Cellulomonadaceae</taxon>
        <taxon>Cellulomonas</taxon>
    </lineage>
</organism>
<dbReference type="SUPFAM" id="SSF53383">
    <property type="entry name" value="PLP-dependent transferases"/>
    <property type="match status" value="1"/>
</dbReference>
<comment type="pathway">
    <text evidence="5">Amino-acid biosynthesis; L-arginine biosynthesis; N(2)-acetyl-L-ornithine from L-glutamate: step 4/4.</text>
</comment>
<comment type="catalytic activity">
    <reaction evidence="5">
        <text>N(2)-acetyl-L-ornithine + 2-oxoglutarate = N-acetyl-L-glutamate 5-semialdehyde + L-glutamate</text>
        <dbReference type="Rhea" id="RHEA:18049"/>
        <dbReference type="ChEBI" id="CHEBI:16810"/>
        <dbReference type="ChEBI" id="CHEBI:29123"/>
        <dbReference type="ChEBI" id="CHEBI:29985"/>
        <dbReference type="ChEBI" id="CHEBI:57805"/>
        <dbReference type="EC" id="2.6.1.11"/>
    </reaction>
</comment>
<dbReference type="Proteomes" id="UP000604241">
    <property type="component" value="Unassembled WGS sequence"/>
</dbReference>
<evidence type="ECO:0000313" key="6">
    <source>
        <dbReference type="EMBL" id="MBD7919453.1"/>
    </source>
</evidence>
<reference evidence="6 7" key="1">
    <citation type="submission" date="2020-08" db="EMBL/GenBank/DDBJ databases">
        <title>A Genomic Blueprint of the Chicken Gut Microbiome.</title>
        <authorList>
            <person name="Gilroy R."/>
            <person name="Ravi A."/>
            <person name="Getino M."/>
            <person name="Pursley I."/>
            <person name="Horton D.L."/>
            <person name="Alikhan N.-F."/>
            <person name="Baker D."/>
            <person name="Gharbi K."/>
            <person name="Hall N."/>
            <person name="Watson M."/>
            <person name="Adriaenssens E.M."/>
            <person name="Foster-Nyarko E."/>
            <person name="Jarju S."/>
            <person name="Secka A."/>
            <person name="Antonio M."/>
            <person name="Oren A."/>
            <person name="Chaudhuri R."/>
            <person name="La Ragione R.M."/>
            <person name="Hildebrand F."/>
            <person name="Pallen M.J."/>
        </authorList>
    </citation>
    <scope>NUCLEOTIDE SEQUENCE [LARGE SCALE GENOMIC DNA]</scope>
    <source>
        <strain evidence="6 7">Sa3CUA2</strain>
    </source>
</reference>
<accession>A0ABR8QGA3</accession>
<feature type="binding site" evidence="5">
    <location>
        <begin position="142"/>
        <end position="143"/>
    </location>
    <ligand>
        <name>pyridoxal 5'-phosphate</name>
        <dbReference type="ChEBI" id="CHEBI:597326"/>
    </ligand>
</feature>
<comment type="cofactor">
    <cofactor evidence="5">
        <name>pyridoxal 5'-phosphate</name>
        <dbReference type="ChEBI" id="CHEBI:597326"/>
    </cofactor>
    <text evidence="5">Binds 1 pyridoxal phosphate per subunit.</text>
</comment>
<comment type="similarity">
    <text evidence="5">Belongs to the class-III pyridoxal-phosphate-dependent aminotransferase family. ArgD subfamily.</text>
</comment>
<gene>
    <name evidence="5" type="primary">argD</name>
    <name evidence="6" type="ORF">H9657_14360</name>
</gene>
<dbReference type="Gene3D" id="3.90.1150.10">
    <property type="entry name" value="Aspartate Aminotransferase, domain 1"/>
    <property type="match status" value="1"/>
</dbReference>
<evidence type="ECO:0000256" key="1">
    <source>
        <dbReference type="ARBA" id="ARBA00022576"/>
    </source>
</evidence>
<dbReference type="PIRSF" id="PIRSF000521">
    <property type="entry name" value="Transaminase_4ab_Lys_Orn"/>
    <property type="match status" value="1"/>
</dbReference>
<dbReference type="InterPro" id="IPR015421">
    <property type="entry name" value="PyrdxlP-dep_Trfase_major"/>
</dbReference>
<keyword evidence="2 5" id="KW-0028">Amino-acid biosynthesis</keyword>
<protein>
    <recommendedName>
        <fullName evidence="5">Acetylornithine aminotransferase</fullName>
        <shortName evidence="5">ACOAT</shortName>
        <ecNumber evidence="5">2.6.1.11</ecNumber>
    </recommendedName>
</protein>
<feature type="binding site" evidence="5">
    <location>
        <position position="171"/>
    </location>
    <ligand>
        <name>pyridoxal 5'-phosphate</name>
        <dbReference type="ChEBI" id="CHEBI:597326"/>
    </ligand>
</feature>
<dbReference type="NCBIfam" id="NF002874">
    <property type="entry name" value="PRK03244.1"/>
    <property type="match status" value="1"/>
</dbReference>
<dbReference type="NCBIfam" id="TIGR00707">
    <property type="entry name" value="argD"/>
    <property type="match status" value="1"/>
</dbReference>